<protein>
    <recommendedName>
        <fullName evidence="1">P2X purinoreceptor 7 intracellular domain-containing protein</fullName>
    </recommendedName>
</protein>
<dbReference type="InterPro" id="IPR046815">
    <property type="entry name" value="P2RX7_C"/>
</dbReference>
<dbReference type="PANTHER" id="PTHR36981:SF3">
    <property type="entry name" value="UBIQUITIN-LIKE PROTEASE FAMILY PROFILE DOMAIN-CONTAINING PROTEIN"/>
    <property type="match status" value="1"/>
</dbReference>
<dbReference type="PANTHER" id="PTHR36981">
    <property type="entry name" value="ZGC:195170"/>
    <property type="match status" value="1"/>
</dbReference>
<sequence>MHQCRHVVPPTVPGMPWCTCTHCRDMPTNQERKCCGQNPATCVSLLPHYTQHCLDEGFLQIHRQYITDITALGHVREPGDDNRVQICYLQTFHFLAAWVSRTG</sequence>
<dbReference type="EMBL" id="JADWDJ010000004">
    <property type="protein sequence ID" value="KAG5282112.1"/>
    <property type="molecule type" value="Genomic_DNA"/>
</dbReference>
<dbReference type="Pfam" id="PF20478">
    <property type="entry name" value="P2RX7_C"/>
    <property type="match status" value="1"/>
</dbReference>
<feature type="domain" description="P2X purinoreceptor 7 intracellular" evidence="1">
    <location>
        <begin position="15"/>
        <end position="65"/>
    </location>
</feature>
<dbReference type="AlphaFoldDB" id="A0AAV6H948"/>
<dbReference type="Proteomes" id="UP000823561">
    <property type="component" value="Chromosome 4"/>
</dbReference>
<proteinExistence type="predicted"/>
<evidence type="ECO:0000259" key="1">
    <source>
        <dbReference type="Pfam" id="PF20478"/>
    </source>
</evidence>
<organism evidence="2 3">
    <name type="scientific">Alosa alosa</name>
    <name type="common">allis shad</name>
    <dbReference type="NCBI Taxonomy" id="278164"/>
    <lineage>
        <taxon>Eukaryota</taxon>
        <taxon>Metazoa</taxon>
        <taxon>Chordata</taxon>
        <taxon>Craniata</taxon>
        <taxon>Vertebrata</taxon>
        <taxon>Euteleostomi</taxon>
        <taxon>Actinopterygii</taxon>
        <taxon>Neopterygii</taxon>
        <taxon>Teleostei</taxon>
        <taxon>Clupei</taxon>
        <taxon>Clupeiformes</taxon>
        <taxon>Clupeoidei</taxon>
        <taxon>Clupeidae</taxon>
        <taxon>Alosa</taxon>
    </lineage>
</organism>
<gene>
    <name evidence="2" type="ORF">AALO_G00052340</name>
</gene>
<keyword evidence="3" id="KW-1185">Reference proteome</keyword>
<evidence type="ECO:0000313" key="3">
    <source>
        <dbReference type="Proteomes" id="UP000823561"/>
    </source>
</evidence>
<reference evidence="2" key="1">
    <citation type="submission" date="2020-10" db="EMBL/GenBank/DDBJ databases">
        <title>Chromosome-scale genome assembly of the Allis shad, Alosa alosa.</title>
        <authorList>
            <person name="Margot Z."/>
            <person name="Christophe K."/>
            <person name="Cabau C."/>
            <person name="Louis A."/>
            <person name="Berthelot C."/>
            <person name="Parey E."/>
            <person name="Roest Crollius H."/>
            <person name="Montfort J."/>
            <person name="Robinson-Rechavi M."/>
            <person name="Bucao C."/>
            <person name="Bouchez O."/>
            <person name="Gislard M."/>
            <person name="Lluch J."/>
            <person name="Milhes M."/>
            <person name="Lampietro C."/>
            <person name="Lopez Roques C."/>
            <person name="Donnadieu C."/>
            <person name="Braasch I."/>
            <person name="Desvignes T."/>
            <person name="Postlethwait J."/>
            <person name="Bobe J."/>
            <person name="Guiguen Y."/>
        </authorList>
    </citation>
    <scope>NUCLEOTIDE SEQUENCE</scope>
    <source>
        <strain evidence="2">M-15738</strain>
        <tissue evidence="2">Blood</tissue>
    </source>
</reference>
<name>A0AAV6H948_9TELE</name>
<accession>A0AAV6H948</accession>
<comment type="caution">
    <text evidence="2">The sequence shown here is derived from an EMBL/GenBank/DDBJ whole genome shotgun (WGS) entry which is preliminary data.</text>
</comment>
<evidence type="ECO:0000313" key="2">
    <source>
        <dbReference type="EMBL" id="KAG5282112.1"/>
    </source>
</evidence>